<proteinExistence type="predicted"/>
<comment type="caution">
    <text evidence="1">The sequence shown here is derived from an EMBL/GenBank/DDBJ whole genome shotgun (WGS) entry which is preliminary data.</text>
</comment>
<sequence>MRRLILLILLIVTQVAHGQMIEFDSDYEKKVLSSFDKDRSESLALLFAIKSEEFDEDKLTNRRSELDAFVKELKKSGFLDKPKKKKAKILFREVHDRFFRVYNESAYFDQIFSQGIYNCVTGTALYAEVCERLEIPYHIKEAPSHVYLVLYPNQESILLETTLPGGGFLAPSDKIKQEYVNGLVELKFVEASEVSRKGVNVVFEENYYEKSNVDLFTLGAFQYYNYAIEELGNKEYEKAFNAIEKALIIKKTDRFEYLQAVLLTNLIQDLKFESERDFILMSHFARIRNDEASKNYVLFNYQSFLEKNLIDNAEEQRVEEVYKYFVNELDSGELKEKVVKSTLYTFARYHFHTANYDKALIYADSLLGVNPKNVNAKSIIISCVRSKIEGKSGKRLNDLILDYLEEYSFLNENDQIISLRLNNLAYMTGTYFHSNEGVKGSKSLEELEELLKKDIDFQEKWVGMAFAEAGAYYYRKGKLNVAKSILKKGMKYCEDFPELKERLNIVNEVL</sequence>
<evidence type="ECO:0000313" key="2">
    <source>
        <dbReference type="Proteomes" id="UP001185092"/>
    </source>
</evidence>
<keyword evidence="2" id="KW-1185">Reference proteome</keyword>
<dbReference type="Proteomes" id="UP001185092">
    <property type="component" value="Unassembled WGS sequence"/>
</dbReference>
<reference evidence="1" key="1">
    <citation type="submission" date="2023-07" db="EMBL/GenBank/DDBJ databases">
        <title>Genomic Encyclopedia of Type Strains, Phase IV (KMG-IV): sequencing the most valuable type-strain genomes for metagenomic binning, comparative biology and taxonomic classification.</title>
        <authorList>
            <person name="Goeker M."/>
        </authorList>
    </citation>
    <scope>NUCLEOTIDE SEQUENCE</scope>
    <source>
        <strain evidence="1">DSM 26174</strain>
    </source>
</reference>
<dbReference type="SUPFAM" id="SSF48452">
    <property type="entry name" value="TPR-like"/>
    <property type="match status" value="1"/>
</dbReference>
<protein>
    <submittedName>
        <fullName evidence="1">Tetratricopeptide (TPR) repeat protein</fullName>
    </submittedName>
</protein>
<dbReference type="EMBL" id="JAVDQD010000001">
    <property type="protein sequence ID" value="MDR6238260.1"/>
    <property type="molecule type" value="Genomic_DNA"/>
</dbReference>
<dbReference type="RefSeq" id="WP_309937735.1">
    <property type="nucleotide sequence ID" value="NZ_AP025305.1"/>
</dbReference>
<accession>A0AAE3XLQ8</accession>
<evidence type="ECO:0000313" key="1">
    <source>
        <dbReference type="EMBL" id="MDR6238260.1"/>
    </source>
</evidence>
<name>A0AAE3XLQ8_9BACT</name>
<organism evidence="1 2">
    <name type="scientific">Aureibacter tunicatorum</name>
    <dbReference type="NCBI Taxonomy" id="866807"/>
    <lineage>
        <taxon>Bacteria</taxon>
        <taxon>Pseudomonadati</taxon>
        <taxon>Bacteroidota</taxon>
        <taxon>Cytophagia</taxon>
        <taxon>Cytophagales</taxon>
        <taxon>Persicobacteraceae</taxon>
        <taxon>Aureibacter</taxon>
    </lineage>
</organism>
<dbReference type="InterPro" id="IPR011990">
    <property type="entry name" value="TPR-like_helical_dom_sf"/>
</dbReference>
<dbReference type="AlphaFoldDB" id="A0AAE3XLQ8"/>
<gene>
    <name evidence="1" type="ORF">HNQ88_001236</name>
</gene>